<organism>
    <name type="scientific">Pediculus humanus subsp. corporis</name>
    <name type="common">Body louse</name>
    <dbReference type="NCBI Taxonomy" id="121224"/>
    <lineage>
        <taxon>Eukaryota</taxon>
        <taxon>Metazoa</taxon>
        <taxon>Ecdysozoa</taxon>
        <taxon>Arthropoda</taxon>
        <taxon>Hexapoda</taxon>
        <taxon>Insecta</taxon>
        <taxon>Pterygota</taxon>
        <taxon>Neoptera</taxon>
        <taxon>Paraneoptera</taxon>
        <taxon>Psocodea</taxon>
        <taxon>Troctomorpha</taxon>
        <taxon>Phthiraptera</taxon>
        <taxon>Anoplura</taxon>
        <taxon>Pediculidae</taxon>
        <taxon>Pediculus</taxon>
    </lineage>
</organism>
<name>E0VVN9_PEDHC</name>
<accession>E0VVN9</accession>
<sequence>MSLWFHRNILKATALIDFNEVLYGSPNIAKLSSDLKKARDRLLDILPDATHTYDTMSTAYVAYLSHMCGFFMDYKIFDKKVRYSFTFKWTHSLLGSNIQTQQDAAFDIANMSVNVALWHMKHASYMVSKKLLSVEDIKDVHSSLRKAAGIYQMVMKDLLPLLERGLPGSDLDPKVLQAYFSQSTAEAQEVTVGRAIELQHTDNLISSLAFETSQLFDNSKNQLKGLSKNVSEQWILYLDIKKNIYLAFAYCYSGKNLFKENLCGEAIRSLRESQILYNRAINLCKLYSKTKAPAKPVKPTGHLFFTNINATVNSLLEKYERENDFIYHQKIPDNPRIPEKKATYGLAVPEVCHLPPPLPFWETAFDGKEPSQLPKTSL</sequence>
<dbReference type="InterPro" id="IPR004328">
    <property type="entry name" value="BRO1_dom"/>
</dbReference>
<dbReference type="AlphaFoldDB" id="E0VVN9"/>
<comment type="similarity">
    <text evidence="1">Belongs to the BROX family.</text>
</comment>
<proteinExistence type="inferred from homology"/>
<dbReference type="eggNOG" id="ENOG502QQBR">
    <property type="taxonomic scope" value="Eukaryota"/>
</dbReference>
<dbReference type="InterPro" id="IPR038898">
    <property type="entry name" value="BROX"/>
</dbReference>
<evidence type="ECO:0000313" key="4">
    <source>
        <dbReference type="EnsemblMetazoa" id="PHUM466020-PA"/>
    </source>
</evidence>
<reference evidence="3" key="2">
    <citation type="submission" date="2007-04" db="EMBL/GenBank/DDBJ databases">
        <title>The genome of the human body louse.</title>
        <authorList>
            <consortium name="The Human Body Louse Genome Consortium"/>
            <person name="Kirkness E."/>
            <person name="Walenz B."/>
            <person name="Hass B."/>
            <person name="Bruggner R."/>
            <person name="Strausberg R."/>
        </authorList>
    </citation>
    <scope>NUCLEOTIDE SEQUENCE</scope>
    <source>
        <strain evidence="3">USDA</strain>
    </source>
</reference>
<dbReference type="InParanoid" id="E0VVN9"/>
<dbReference type="EnsemblMetazoa" id="PHUM466020-RA">
    <property type="protein sequence ID" value="PHUM466020-PA"/>
    <property type="gene ID" value="PHUM466020"/>
</dbReference>
<dbReference type="KEGG" id="phu:Phum_PHUM466020"/>
<dbReference type="Pfam" id="PF03097">
    <property type="entry name" value="BRO1"/>
    <property type="match status" value="1"/>
</dbReference>
<dbReference type="VEuPathDB" id="VectorBase:PHUM466020"/>
<dbReference type="HOGENOM" id="CLU_056561_0_0_1"/>
<evidence type="ECO:0000259" key="2">
    <source>
        <dbReference type="PROSITE" id="PS51180"/>
    </source>
</evidence>
<dbReference type="Proteomes" id="UP000009046">
    <property type="component" value="Unassembled WGS sequence"/>
</dbReference>
<dbReference type="InterPro" id="IPR038499">
    <property type="entry name" value="BRO1_sf"/>
</dbReference>
<dbReference type="CDD" id="cd09243">
    <property type="entry name" value="BRO1_Brox_like"/>
    <property type="match status" value="1"/>
</dbReference>
<keyword evidence="5" id="KW-1185">Reference proteome</keyword>
<dbReference type="RefSeq" id="XP_002430183.1">
    <property type="nucleotide sequence ID" value="XM_002430138.1"/>
</dbReference>
<reference evidence="4" key="3">
    <citation type="submission" date="2020-05" db="UniProtKB">
        <authorList>
            <consortium name="EnsemblMetazoa"/>
        </authorList>
    </citation>
    <scope>IDENTIFICATION</scope>
    <source>
        <strain evidence="4">USDA</strain>
    </source>
</reference>
<gene>
    <name evidence="4" type="primary">8238627</name>
    <name evidence="3" type="ORF">Phum_PHUM466020</name>
</gene>
<evidence type="ECO:0000256" key="1">
    <source>
        <dbReference type="ARBA" id="ARBA00008901"/>
    </source>
</evidence>
<dbReference type="EMBL" id="AAZO01005663">
    <property type="status" value="NOT_ANNOTATED_CDS"/>
    <property type="molecule type" value="Genomic_DNA"/>
</dbReference>
<dbReference type="OrthoDB" id="10266451at2759"/>
<dbReference type="STRING" id="121224.E0VVN9"/>
<dbReference type="Gene3D" id="1.25.40.280">
    <property type="entry name" value="alix/aip1 like domains"/>
    <property type="match status" value="1"/>
</dbReference>
<dbReference type="EMBL" id="DS235812">
    <property type="protein sequence ID" value="EEB17445.1"/>
    <property type="molecule type" value="Genomic_DNA"/>
</dbReference>
<protein>
    <recommendedName>
        <fullName evidence="2">BRO1 domain-containing protein</fullName>
    </recommendedName>
</protein>
<feature type="domain" description="BRO1" evidence="2">
    <location>
        <begin position="1"/>
        <end position="378"/>
    </location>
</feature>
<dbReference type="GeneID" id="8238627"/>
<dbReference type="PROSITE" id="PS51180">
    <property type="entry name" value="BRO1"/>
    <property type="match status" value="1"/>
</dbReference>
<evidence type="ECO:0000313" key="5">
    <source>
        <dbReference type="Proteomes" id="UP000009046"/>
    </source>
</evidence>
<reference evidence="3" key="1">
    <citation type="submission" date="2007-04" db="EMBL/GenBank/DDBJ databases">
        <title>Annotation of Pediculus humanus corporis strain USDA.</title>
        <authorList>
            <person name="Kirkness E."/>
            <person name="Hannick L."/>
            <person name="Hass B."/>
            <person name="Bruggner R."/>
            <person name="Lawson D."/>
            <person name="Bidwell S."/>
            <person name="Joardar V."/>
            <person name="Caler E."/>
            <person name="Walenz B."/>
            <person name="Inman J."/>
            <person name="Schobel S."/>
            <person name="Galinsky K."/>
            <person name="Amedeo P."/>
            <person name="Strausberg R."/>
        </authorList>
    </citation>
    <scope>NUCLEOTIDE SEQUENCE</scope>
    <source>
        <strain evidence="3">USDA</strain>
    </source>
</reference>
<dbReference type="PANTHER" id="PTHR23032:SF13">
    <property type="entry name" value="BRO1 DOMAIN-CONTAINING PROTEIN BROX"/>
    <property type="match status" value="1"/>
</dbReference>
<evidence type="ECO:0000313" key="3">
    <source>
        <dbReference type="EMBL" id="EEB17445.1"/>
    </source>
</evidence>
<dbReference type="CTD" id="8238627"/>
<dbReference type="OMA" id="ESACREY"/>
<dbReference type="PANTHER" id="PTHR23032">
    <property type="entry name" value="BRO1 DOMAIN-CONTAINING PROTEIN BROX"/>
    <property type="match status" value="1"/>
</dbReference>
<dbReference type="SMART" id="SM01041">
    <property type="entry name" value="BRO1"/>
    <property type="match status" value="1"/>
</dbReference>